<keyword evidence="3" id="KW-1185">Reference proteome</keyword>
<evidence type="ECO:0000256" key="1">
    <source>
        <dbReference type="SAM" id="MobiDB-lite"/>
    </source>
</evidence>
<feature type="compositionally biased region" description="Low complexity" evidence="1">
    <location>
        <begin position="586"/>
        <end position="607"/>
    </location>
</feature>
<comment type="caution">
    <text evidence="2">The sequence shown here is derived from an EMBL/GenBank/DDBJ whole genome shotgun (WGS) entry which is preliminary data.</text>
</comment>
<organism evidence="2 3">
    <name type="scientific">Smittium culicis</name>
    <dbReference type="NCBI Taxonomy" id="133412"/>
    <lineage>
        <taxon>Eukaryota</taxon>
        <taxon>Fungi</taxon>
        <taxon>Fungi incertae sedis</taxon>
        <taxon>Zoopagomycota</taxon>
        <taxon>Kickxellomycotina</taxon>
        <taxon>Harpellomycetes</taxon>
        <taxon>Harpellales</taxon>
        <taxon>Legeriomycetaceae</taxon>
        <taxon>Smittium</taxon>
    </lineage>
</organism>
<proteinExistence type="predicted"/>
<dbReference type="EMBL" id="LSSM01001431">
    <property type="protein sequence ID" value="OMJ26646.1"/>
    <property type="molecule type" value="Genomic_DNA"/>
</dbReference>
<feature type="compositionally biased region" description="Polar residues" evidence="1">
    <location>
        <begin position="544"/>
        <end position="566"/>
    </location>
</feature>
<dbReference type="OrthoDB" id="5647424at2759"/>
<dbReference type="Proteomes" id="UP000187429">
    <property type="component" value="Unassembled WGS sequence"/>
</dbReference>
<evidence type="ECO:0000313" key="2">
    <source>
        <dbReference type="EMBL" id="OMJ26646.1"/>
    </source>
</evidence>
<feature type="region of interest" description="Disordered" evidence="1">
    <location>
        <begin position="540"/>
        <end position="566"/>
    </location>
</feature>
<reference evidence="3" key="1">
    <citation type="submission" date="2017-01" db="EMBL/GenBank/DDBJ databases">
        <authorList>
            <person name="Wang Y."/>
            <person name="White M."/>
            <person name="Kvist S."/>
            <person name="Moncalvo J.-M."/>
        </authorList>
    </citation>
    <scope>NUCLEOTIDE SEQUENCE [LARGE SCALE GENOMIC DNA]</scope>
    <source>
        <strain evidence="3">ID-206-W2</strain>
    </source>
</reference>
<protein>
    <submittedName>
        <fullName evidence="2">Uncharacterized protein</fullName>
    </submittedName>
</protein>
<feature type="region of interest" description="Disordered" evidence="1">
    <location>
        <begin position="583"/>
        <end position="607"/>
    </location>
</feature>
<sequence>MNNTDNLANNNKIPDIQPHNVRRRSTIFLPSDSELYNATINPAFYKNHLISRNPLNIQKNQPSPINVLNNNNPHYRQNIISNENINFIPPQNSNNNVHHILTSNPDLNSYSFSTPIYQPQFFQQQPQSYFLPTQANIAQLNALCPKVYESKYNIILKYVQVQSSYIIKSARRTIYDYFKYKSSAKELSTYLDRRDSQISLNNILFDIDFADEIAATLVEYHGDKYGINKRLFNFDNTRLVDQCTSFPTNDQIPSDSIHGLKPYNSDTFDHDFRSISQADQVNPTTNITQNTTMSQNPNLLQTNTNFPNENNPNFNNFQNNQLFHQNNCNPIYNKPSAQEYPSDDDNVPLINLKRAKSLKFNPTTQIANTNLENSDDIIPIGKFKTLNLSNSKNIDSFDISSPIFSHFNTESSNQHPWNNSLPLNNSPFIANSQNIHNFNVYSPNSPYLNTNFPQNTPTFNDSQLNYFQNFSNPQLQLNNIPSNRQYNSFQNESNLVIDPNADPDDSLPLSYLLQDYSNLANDNSINQNDANFHSNTIQKRRNSNKLVNQNEPDSSNLIKPSDLPSNNRRLSVTIITNPSFLKNKKSNSNLNNSANTNSHFNTSSNSTTKNFLEDGFSTIPYSLLKTKSTIANYDISKSPKPKPKSKHLFNTSESVSNFSISSSEVTGPIHENVNCLLQSPGAKSVSTYSDVKNKAYDRFRDSSLLAHSNKNFSLYNNQDSSSFYLQKFDTADFENIMKNYPKSIHSNT</sequence>
<dbReference type="AlphaFoldDB" id="A0A1R1YIV4"/>
<accession>A0A1R1YIV4</accession>
<gene>
    <name evidence="2" type="ORF">AYI69_g3949</name>
</gene>
<evidence type="ECO:0000313" key="3">
    <source>
        <dbReference type="Proteomes" id="UP000187429"/>
    </source>
</evidence>
<name>A0A1R1YIV4_9FUNG</name>